<dbReference type="STRING" id="915471.SAMN05216201_11749"/>
<protein>
    <submittedName>
        <fullName evidence="1">Uncharacterized conserved protein YndB, AHSA1/START domain</fullName>
    </submittedName>
</protein>
<dbReference type="AlphaFoldDB" id="A0A1H7BHY3"/>
<dbReference type="InterPro" id="IPR019587">
    <property type="entry name" value="Polyketide_cyclase/dehydratase"/>
</dbReference>
<dbReference type="SUPFAM" id="SSF55961">
    <property type="entry name" value="Bet v1-like"/>
    <property type="match status" value="1"/>
</dbReference>
<evidence type="ECO:0000313" key="1">
    <source>
        <dbReference type="EMBL" id="SEJ76816.1"/>
    </source>
</evidence>
<keyword evidence="2" id="KW-1185">Reference proteome</keyword>
<name>A0A1H7BHY3_9PSED</name>
<dbReference type="EMBL" id="FNZE01000017">
    <property type="protein sequence ID" value="SEJ76816.1"/>
    <property type="molecule type" value="Genomic_DNA"/>
</dbReference>
<evidence type="ECO:0000313" key="2">
    <source>
        <dbReference type="Proteomes" id="UP000242930"/>
    </source>
</evidence>
<proteinExistence type="predicted"/>
<sequence length="157" mass="17522">MSQTKTLQITTSHEFDAPADVVWTLLEDFAQIERWWPKDEPAVSIQRVELEGEGIGLIRHIYNHGFPAPVSERLDFQDPANLVYRLSIVGERPAGLLGYQATGRIERLPGERSRLNYCGEFSTEPGREAEAEAFLRGAYALMFKGLAQAAAREASVS</sequence>
<dbReference type="CDD" id="cd07821">
    <property type="entry name" value="PYR_PYL_RCAR_like"/>
    <property type="match status" value="1"/>
</dbReference>
<dbReference type="Gene3D" id="3.30.530.20">
    <property type="match status" value="1"/>
</dbReference>
<dbReference type="Proteomes" id="UP000242930">
    <property type="component" value="Unassembled WGS sequence"/>
</dbReference>
<dbReference type="RefSeq" id="WP_090312983.1">
    <property type="nucleotide sequence ID" value="NZ_FNZE01000017.1"/>
</dbReference>
<reference evidence="2" key="1">
    <citation type="submission" date="2016-10" db="EMBL/GenBank/DDBJ databases">
        <authorList>
            <person name="Varghese N."/>
            <person name="Submissions S."/>
        </authorList>
    </citation>
    <scope>NUCLEOTIDE SEQUENCE [LARGE SCALE GENOMIC DNA]</scope>
    <source>
        <strain evidence="2">LMG 25967</strain>
    </source>
</reference>
<dbReference type="InterPro" id="IPR023393">
    <property type="entry name" value="START-like_dom_sf"/>
</dbReference>
<gene>
    <name evidence="1" type="ORF">SAMN05216201_11749</name>
</gene>
<dbReference type="OrthoDB" id="1364128at2"/>
<accession>A0A1H7BHY3</accession>
<organism evidence="1 2">
    <name type="scientific">Pseudomonas linyingensis</name>
    <dbReference type="NCBI Taxonomy" id="915471"/>
    <lineage>
        <taxon>Bacteria</taxon>
        <taxon>Pseudomonadati</taxon>
        <taxon>Pseudomonadota</taxon>
        <taxon>Gammaproteobacteria</taxon>
        <taxon>Pseudomonadales</taxon>
        <taxon>Pseudomonadaceae</taxon>
        <taxon>Pseudomonas</taxon>
    </lineage>
</organism>
<dbReference type="Pfam" id="PF10604">
    <property type="entry name" value="Polyketide_cyc2"/>
    <property type="match status" value="1"/>
</dbReference>